<accession>A0A941EY28</accession>
<gene>
    <name evidence="1" type="ORF">KDL01_42875</name>
</gene>
<organism evidence="1 2">
    <name type="scientific">Actinospica durhamensis</name>
    <dbReference type="NCBI Taxonomy" id="1508375"/>
    <lineage>
        <taxon>Bacteria</taxon>
        <taxon>Bacillati</taxon>
        <taxon>Actinomycetota</taxon>
        <taxon>Actinomycetes</taxon>
        <taxon>Catenulisporales</taxon>
        <taxon>Actinospicaceae</taxon>
        <taxon>Actinospica</taxon>
    </lineage>
</organism>
<feature type="non-terminal residue" evidence="1">
    <location>
        <position position="1"/>
    </location>
</feature>
<dbReference type="RefSeq" id="WP_212534405.1">
    <property type="nucleotide sequence ID" value="NZ_JAGSOG010000933.1"/>
</dbReference>
<evidence type="ECO:0000313" key="1">
    <source>
        <dbReference type="EMBL" id="MBR7840055.1"/>
    </source>
</evidence>
<dbReference type="AlphaFoldDB" id="A0A941EY28"/>
<name>A0A941EY28_9ACTN</name>
<protein>
    <submittedName>
        <fullName evidence="1">Uncharacterized protein</fullName>
    </submittedName>
</protein>
<keyword evidence="2" id="KW-1185">Reference proteome</keyword>
<evidence type="ECO:0000313" key="2">
    <source>
        <dbReference type="Proteomes" id="UP000675781"/>
    </source>
</evidence>
<dbReference type="Proteomes" id="UP000675781">
    <property type="component" value="Unassembled WGS sequence"/>
</dbReference>
<comment type="caution">
    <text evidence="1">The sequence shown here is derived from an EMBL/GenBank/DDBJ whole genome shotgun (WGS) entry which is preliminary data.</text>
</comment>
<proteinExistence type="predicted"/>
<dbReference type="EMBL" id="JAGSOG010000933">
    <property type="protein sequence ID" value="MBR7840055.1"/>
    <property type="molecule type" value="Genomic_DNA"/>
</dbReference>
<reference evidence="1" key="1">
    <citation type="submission" date="2021-04" db="EMBL/GenBank/DDBJ databases">
        <title>Genome based classification of Actinospica acidithermotolerans sp. nov., an actinobacterium isolated from an Indonesian hot spring.</title>
        <authorList>
            <person name="Kusuma A.B."/>
            <person name="Putra K.E."/>
            <person name="Nafisah S."/>
            <person name="Loh J."/>
            <person name="Nouioui I."/>
            <person name="Goodfellow M."/>
        </authorList>
    </citation>
    <scope>NUCLEOTIDE SEQUENCE</scope>
    <source>
        <strain evidence="1">CSCA 57</strain>
    </source>
</reference>
<sequence>QLPTRDPHVGTCQFTRPLTLHDSILAQPLRGRARTEIFIGLLGSVGESDYLLMLSGCGFRPVAGGAVELGHGAW</sequence>